<gene>
    <name evidence="1" type="ORF">QBC46DRAFT_399815</name>
</gene>
<comment type="caution">
    <text evidence="1">The sequence shown here is derived from an EMBL/GenBank/DDBJ whole genome shotgun (WGS) entry which is preliminary data.</text>
</comment>
<accession>A0AAN6MY85</accession>
<name>A0AAN6MY85_9PEZI</name>
<organism evidence="1 2">
    <name type="scientific">Diplogelasinospora grovesii</name>
    <dbReference type="NCBI Taxonomy" id="303347"/>
    <lineage>
        <taxon>Eukaryota</taxon>
        <taxon>Fungi</taxon>
        <taxon>Dikarya</taxon>
        <taxon>Ascomycota</taxon>
        <taxon>Pezizomycotina</taxon>
        <taxon>Sordariomycetes</taxon>
        <taxon>Sordariomycetidae</taxon>
        <taxon>Sordariales</taxon>
        <taxon>Diplogelasinosporaceae</taxon>
        <taxon>Diplogelasinospora</taxon>
    </lineage>
</organism>
<proteinExistence type="predicted"/>
<keyword evidence="2" id="KW-1185">Reference proteome</keyword>
<evidence type="ECO:0000313" key="1">
    <source>
        <dbReference type="EMBL" id="KAK3934433.1"/>
    </source>
</evidence>
<dbReference type="AlphaFoldDB" id="A0AAN6MY85"/>
<reference evidence="2" key="1">
    <citation type="journal article" date="2023" name="Mol. Phylogenet. Evol.">
        <title>Genome-scale phylogeny and comparative genomics of the fungal order Sordariales.</title>
        <authorList>
            <person name="Hensen N."/>
            <person name="Bonometti L."/>
            <person name="Westerberg I."/>
            <person name="Brannstrom I.O."/>
            <person name="Guillou S."/>
            <person name="Cros-Aarteil S."/>
            <person name="Calhoun S."/>
            <person name="Haridas S."/>
            <person name="Kuo A."/>
            <person name="Mondo S."/>
            <person name="Pangilinan J."/>
            <person name="Riley R."/>
            <person name="LaButti K."/>
            <person name="Andreopoulos B."/>
            <person name="Lipzen A."/>
            <person name="Chen C."/>
            <person name="Yan M."/>
            <person name="Daum C."/>
            <person name="Ng V."/>
            <person name="Clum A."/>
            <person name="Steindorff A."/>
            <person name="Ohm R.A."/>
            <person name="Martin F."/>
            <person name="Silar P."/>
            <person name="Natvig D.O."/>
            <person name="Lalanne C."/>
            <person name="Gautier V."/>
            <person name="Ament-Velasquez S.L."/>
            <person name="Kruys A."/>
            <person name="Hutchinson M.I."/>
            <person name="Powell A.J."/>
            <person name="Barry K."/>
            <person name="Miller A.N."/>
            <person name="Grigoriev I.V."/>
            <person name="Debuchy R."/>
            <person name="Gladieux P."/>
            <person name="Hiltunen Thoren M."/>
            <person name="Johannesson H."/>
        </authorList>
    </citation>
    <scope>NUCLEOTIDE SEQUENCE [LARGE SCALE GENOMIC DNA]</scope>
    <source>
        <strain evidence="2">CBS 340.73</strain>
    </source>
</reference>
<evidence type="ECO:0000313" key="2">
    <source>
        <dbReference type="Proteomes" id="UP001303473"/>
    </source>
</evidence>
<sequence length="129" mass="14676">MYHVCAPPSIGDVIAIATKPILIVSHLCTFNPIDLDFLGQVCTQIVDLRPNLPTEVAHIERVRTIALQCLGPLRAFEDKMREFENSLGPNPRSRGLQSSSLRRRDCMAQKAADFKRRLHWSSRDTMWMS</sequence>
<protein>
    <submittedName>
        <fullName evidence="1">Uncharacterized protein</fullName>
    </submittedName>
</protein>
<dbReference type="Proteomes" id="UP001303473">
    <property type="component" value="Unassembled WGS sequence"/>
</dbReference>
<dbReference type="EMBL" id="MU853991">
    <property type="protein sequence ID" value="KAK3934433.1"/>
    <property type="molecule type" value="Genomic_DNA"/>
</dbReference>